<dbReference type="OrthoDB" id="2150604at2759"/>
<dbReference type="SUPFAM" id="SSF52777">
    <property type="entry name" value="CoA-dependent acyltransferases"/>
    <property type="match status" value="1"/>
</dbReference>
<comment type="caution">
    <text evidence="1">The sequence shown here is derived from an EMBL/GenBank/DDBJ whole genome shotgun (WGS) entry which is preliminary data.</text>
</comment>
<sequence length="489" mass="54248">MENEIFPAGILGNYYATRHEKGLYRSCGVTSYYSYTPQNSNAITSNAIDELISRIQCALWKTIEKHPSLCYGILPSSSTTHPTARFKRLAQISLEDIVSISSLGRFPNAEVQKKSEEKRVCEEIGDAHEQLFQDPETKPVWRIRVLLHGMEDGAYRVYILFIAHHAIADGLSCAAFQRTLHGELSAATVETLEMNVVQWPYIVPKTVGRPIAIENAMDISPPGYESLETNPQSNSDKKEEQIWSGNFPCMPTIESYKCLALLITVPPERVQAVLDTSHRLKITVTGYLHGLIVSYLARTTATNDQLGLKACTPYSLRKFSKLPVTEIANHVSTIVTKWNAGLLNSIRHVREGSVEEEELIGAIGSQVCQEISTELKRVEAGGVSQIRNVERIVDLESYCREGLSAERSETYEISNLGVVRMNKVPRESSLKLNGLIFSQCGMVFGAPIGCNVVNLEGGPLVISLTWQKGGVEDEVMEGLREFLKSRLGA</sequence>
<dbReference type="GO" id="GO:0008080">
    <property type="term" value="F:N-acetyltransferase activity"/>
    <property type="evidence" value="ECO:0007669"/>
    <property type="project" value="TreeGrafter"/>
</dbReference>
<accession>A0A8H2VZW5</accession>
<evidence type="ECO:0000313" key="2">
    <source>
        <dbReference type="Proteomes" id="UP000624404"/>
    </source>
</evidence>
<reference evidence="1" key="1">
    <citation type="submission" date="2020-10" db="EMBL/GenBank/DDBJ databases">
        <authorList>
            <person name="Kusch S."/>
        </authorList>
    </citation>
    <scope>NUCLEOTIDE SEQUENCE</scope>
    <source>
        <strain evidence="1">SwB9</strain>
    </source>
</reference>
<gene>
    <name evidence="1" type="ORF">SCLTRI_LOCUS8086</name>
</gene>
<dbReference type="InterPro" id="IPR023213">
    <property type="entry name" value="CAT-like_dom_sf"/>
</dbReference>
<organism evidence="1 2">
    <name type="scientific">Sclerotinia trifoliorum</name>
    <dbReference type="NCBI Taxonomy" id="28548"/>
    <lineage>
        <taxon>Eukaryota</taxon>
        <taxon>Fungi</taxon>
        <taxon>Dikarya</taxon>
        <taxon>Ascomycota</taxon>
        <taxon>Pezizomycotina</taxon>
        <taxon>Leotiomycetes</taxon>
        <taxon>Helotiales</taxon>
        <taxon>Sclerotiniaceae</taxon>
        <taxon>Sclerotinia</taxon>
    </lineage>
</organism>
<dbReference type="Pfam" id="PF07247">
    <property type="entry name" value="AATase"/>
    <property type="match status" value="1"/>
</dbReference>
<keyword evidence="2" id="KW-1185">Reference proteome</keyword>
<dbReference type="PANTHER" id="PTHR28037">
    <property type="entry name" value="ALCOHOL O-ACETYLTRANSFERASE 1-RELATED"/>
    <property type="match status" value="1"/>
</dbReference>
<name>A0A8H2VZW5_9HELO</name>
<dbReference type="InterPro" id="IPR052058">
    <property type="entry name" value="Alcohol_O-acetyltransferase"/>
</dbReference>
<proteinExistence type="predicted"/>
<dbReference type="EMBL" id="CAJHIA010000030">
    <property type="protein sequence ID" value="CAD6448294.1"/>
    <property type="molecule type" value="Genomic_DNA"/>
</dbReference>
<dbReference type="PANTHER" id="PTHR28037:SF1">
    <property type="entry name" value="ALCOHOL O-ACETYLTRANSFERASE 1-RELATED"/>
    <property type="match status" value="1"/>
</dbReference>
<dbReference type="InterPro" id="IPR010828">
    <property type="entry name" value="Atf2/Sli1-like"/>
</dbReference>
<evidence type="ECO:0000313" key="1">
    <source>
        <dbReference type="EMBL" id="CAD6448294.1"/>
    </source>
</evidence>
<dbReference type="AlphaFoldDB" id="A0A8H2VZW5"/>
<dbReference type="Gene3D" id="3.30.559.10">
    <property type="entry name" value="Chloramphenicol acetyltransferase-like domain"/>
    <property type="match status" value="1"/>
</dbReference>
<dbReference type="Proteomes" id="UP000624404">
    <property type="component" value="Unassembled WGS sequence"/>
</dbReference>
<protein>
    <submittedName>
        <fullName evidence="1">A9c6ec76-bdb3-49e5-9c28-31e25ad219dc</fullName>
    </submittedName>
</protein>